<dbReference type="SMART" id="SM00422">
    <property type="entry name" value="HTH_MERR"/>
    <property type="match status" value="1"/>
</dbReference>
<feature type="domain" description="HTH merR-type" evidence="4">
    <location>
        <begin position="1"/>
        <end position="68"/>
    </location>
</feature>
<keyword evidence="1" id="KW-0805">Transcription regulation</keyword>
<dbReference type="Proteomes" id="UP000259030">
    <property type="component" value="Chromosome"/>
</dbReference>
<dbReference type="InterPro" id="IPR047057">
    <property type="entry name" value="MerR_fam"/>
</dbReference>
<gene>
    <name evidence="5" type="ORF">DFI_12395</name>
</gene>
<dbReference type="PANTHER" id="PTHR30204">
    <property type="entry name" value="REDOX-CYCLING DRUG-SENSING TRANSCRIPTIONAL ACTIVATOR SOXR"/>
    <property type="match status" value="1"/>
</dbReference>
<evidence type="ECO:0000313" key="6">
    <source>
        <dbReference type="Proteomes" id="UP000259030"/>
    </source>
</evidence>
<dbReference type="GO" id="GO:0003677">
    <property type="term" value="F:DNA binding"/>
    <property type="evidence" value="ECO:0007669"/>
    <property type="project" value="UniProtKB-KW"/>
</dbReference>
<dbReference type="InterPro" id="IPR000551">
    <property type="entry name" value="MerR-type_HTH_dom"/>
</dbReference>
<proteinExistence type="predicted"/>
<dbReference type="KEGG" id="dfc:DFI_12395"/>
<accession>A0A221SYK7</accession>
<dbReference type="AlphaFoldDB" id="A0A221SYK7"/>
<dbReference type="PROSITE" id="PS00552">
    <property type="entry name" value="HTH_MERR_1"/>
    <property type="match status" value="1"/>
</dbReference>
<dbReference type="GO" id="GO:0003700">
    <property type="term" value="F:DNA-binding transcription factor activity"/>
    <property type="evidence" value="ECO:0007669"/>
    <property type="project" value="InterPro"/>
</dbReference>
<sequence length="122" mass="13910">MRIGELAKASGVSVRALRHYDALHLLSPVRSDNGYRAFTEDDLRRVQLIRLFLSVGFRLEEIREYGPCWQGGADLNSPPHLPDTLAFYERKLHDIDAQIAGLQAVRERLRGHMEYLQAPPLS</sequence>
<evidence type="ECO:0000313" key="5">
    <source>
        <dbReference type="EMBL" id="ASN81686.1"/>
    </source>
</evidence>
<name>A0A221SYK7_9DEIO</name>
<evidence type="ECO:0000259" key="4">
    <source>
        <dbReference type="PROSITE" id="PS50937"/>
    </source>
</evidence>
<dbReference type="InterPro" id="IPR009061">
    <property type="entry name" value="DNA-bd_dom_put_sf"/>
</dbReference>
<dbReference type="PRINTS" id="PR00040">
    <property type="entry name" value="HTHMERR"/>
</dbReference>
<dbReference type="EMBL" id="CP021081">
    <property type="protein sequence ID" value="ASN81686.1"/>
    <property type="molecule type" value="Genomic_DNA"/>
</dbReference>
<evidence type="ECO:0000256" key="2">
    <source>
        <dbReference type="ARBA" id="ARBA00023125"/>
    </source>
</evidence>
<keyword evidence="6" id="KW-1185">Reference proteome</keyword>
<dbReference type="Gene3D" id="1.10.1660.10">
    <property type="match status" value="1"/>
</dbReference>
<dbReference type="SUPFAM" id="SSF46955">
    <property type="entry name" value="Putative DNA-binding domain"/>
    <property type="match status" value="1"/>
</dbReference>
<protein>
    <recommendedName>
        <fullName evidence="4">HTH merR-type domain-containing protein</fullName>
    </recommendedName>
</protein>
<evidence type="ECO:0000256" key="3">
    <source>
        <dbReference type="ARBA" id="ARBA00023163"/>
    </source>
</evidence>
<evidence type="ECO:0000256" key="1">
    <source>
        <dbReference type="ARBA" id="ARBA00023015"/>
    </source>
</evidence>
<dbReference type="RefSeq" id="WP_027463785.1">
    <property type="nucleotide sequence ID" value="NZ_CP021081.1"/>
</dbReference>
<organism evidence="5 6">
    <name type="scientific">Deinococcus ficus</name>
    <dbReference type="NCBI Taxonomy" id="317577"/>
    <lineage>
        <taxon>Bacteria</taxon>
        <taxon>Thermotogati</taxon>
        <taxon>Deinococcota</taxon>
        <taxon>Deinococci</taxon>
        <taxon>Deinococcales</taxon>
        <taxon>Deinococcaceae</taxon>
        <taxon>Deinococcus</taxon>
    </lineage>
</organism>
<keyword evidence="2" id="KW-0238">DNA-binding</keyword>
<keyword evidence="3" id="KW-0804">Transcription</keyword>
<dbReference type="Pfam" id="PF13411">
    <property type="entry name" value="MerR_1"/>
    <property type="match status" value="1"/>
</dbReference>
<dbReference type="STRING" id="317577.GCA_000419625_01450"/>
<dbReference type="PROSITE" id="PS50937">
    <property type="entry name" value="HTH_MERR_2"/>
    <property type="match status" value="1"/>
</dbReference>
<dbReference type="PANTHER" id="PTHR30204:SF94">
    <property type="entry name" value="HEAVY METAL-DEPENDENT TRANSCRIPTIONAL REGULATOR HI_0293-RELATED"/>
    <property type="match status" value="1"/>
</dbReference>
<reference evidence="5 6" key="1">
    <citation type="submission" date="2017-05" db="EMBL/GenBank/DDBJ databases">
        <title>The complete genome sequence of Deinococcus ficus isolated from the rhizosphere of the Ficus religiosa L. in Taiwan.</title>
        <authorList>
            <person name="Wu K.-M."/>
            <person name="Liao T.-L."/>
            <person name="Liu Y.-M."/>
            <person name="Young C.-C."/>
            <person name="Tsai S.-F."/>
        </authorList>
    </citation>
    <scope>NUCLEOTIDE SEQUENCE [LARGE SCALE GENOMIC DNA]</scope>
    <source>
        <strain evidence="5 6">CC-FR2-10</strain>
    </source>
</reference>